<sequence length="140" mass="14759">MKLNIAVIALVLSSSAPTLAAPIPLGAFGRAFGKAASAGRSGGSAAAREIATGPEASHTLSHPPTAYIYERDTRGGFNSPPHPNRPQALNGPPPAYPRPDPRVIDPRQTWPQPQSLSLPSEPVRPSHRWDASTGTFQPID</sequence>
<dbReference type="EMBL" id="OOIN01000040">
    <property type="protein sequence ID" value="SPO31748.1"/>
    <property type="molecule type" value="Genomic_DNA"/>
</dbReference>
<dbReference type="Proteomes" id="UP000324022">
    <property type="component" value="Unassembled WGS sequence"/>
</dbReference>
<feature type="compositionally biased region" description="Low complexity" evidence="1">
    <location>
        <begin position="34"/>
        <end position="48"/>
    </location>
</feature>
<feature type="compositionally biased region" description="Low complexity" evidence="1">
    <location>
        <begin position="111"/>
        <end position="120"/>
    </location>
</feature>
<organism evidence="3 4">
    <name type="scientific">Ustilago trichophora</name>
    <dbReference type="NCBI Taxonomy" id="86804"/>
    <lineage>
        <taxon>Eukaryota</taxon>
        <taxon>Fungi</taxon>
        <taxon>Dikarya</taxon>
        <taxon>Basidiomycota</taxon>
        <taxon>Ustilaginomycotina</taxon>
        <taxon>Ustilaginomycetes</taxon>
        <taxon>Ustilaginales</taxon>
        <taxon>Ustilaginaceae</taxon>
        <taxon>Ustilago</taxon>
    </lineage>
</organism>
<protein>
    <submittedName>
        <fullName evidence="3">Uncharacterized protein</fullName>
    </submittedName>
</protein>
<gene>
    <name evidence="3" type="ORF">UTRI_06544_B</name>
</gene>
<evidence type="ECO:0000256" key="2">
    <source>
        <dbReference type="SAM" id="SignalP"/>
    </source>
</evidence>
<evidence type="ECO:0000256" key="1">
    <source>
        <dbReference type="SAM" id="MobiDB-lite"/>
    </source>
</evidence>
<keyword evidence="4" id="KW-1185">Reference proteome</keyword>
<name>A0A5C3EMK7_9BASI</name>
<feature type="chain" id="PRO_5022895149" evidence="2">
    <location>
        <begin position="21"/>
        <end position="140"/>
    </location>
</feature>
<evidence type="ECO:0000313" key="4">
    <source>
        <dbReference type="Proteomes" id="UP000324022"/>
    </source>
</evidence>
<reference evidence="3 4" key="1">
    <citation type="submission" date="2018-03" db="EMBL/GenBank/DDBJ databases">
        <authorList>
            <person name="Guldener U."/>
        </authorList>
    </citation>
    <scope>NUCLEOTIDE SEQUENCE [LARGE SCALE GENOMIC DNA]</scope>
    <source>
        <strain evidence="3 4">NBRC100155</strain>
    </source>
</reference>
<keyword evidence="2" id="KW-0732">Signal</keyword>
<feature type="region of interest" description="Disordered" evidence="1">
    <location>
        <begin position="34"/>
        <end position="140"/>
    </location>
</feature>
<dbReference type="AlphaFoldDB" id="A0A5C3EMK7"/>
<feature type="signal peptide" evidence="2">
    <location>
        <begin position="1"/>
        <end position="20"/>
    </location>
</feature>
<accession>A0A5C3EMK7</accession>
<evidence type="ECO:0000313" key="3">
    <source>
        <dbReference type="EMBL" id="SPO31748.1"/>
    </source>
</evidence>
<proteinExistence type="predicted"/>